<feature type="region of interest" description="Disordered" evidence="1">
    <location>
        <begin position="1"/>
        <end position="23"/>
    </location>
</feature>
<accession>I4EQA8</accession>
<dbReference type="InterPro" id="IPR016181">
    <property type="entry name" value="Acyl_CoA_acyltransferase"/>
</dbReference>
<dbReference type="Proteomes" id="UP000006461">
    <property type="component" value="Chromosome"/>
</dbReference>
<dbReference type="Gene3D" id="3.40.630.30">
    <property type="match status" value="1"/>
</dbReference>
<dbReference type="EMBL" id="FO203431">
    <property type="protein sequence ID" value="CCH85571.1"/>
    <property type="molecule type" value="Genomic_DNA"/>
</dbReference>
<gene>
    <name evidence="3" type="ordered locus">MODMU_0099</name>
</gene>
<dbReference type="GO" id="GO:0016747">
    <property type="term" value="F:acyltransferase activity, transferring groups other than amino-acyl groups"/>
    <property type="evidence" value="ECO:0007669"/>
    <property type="project" value="InterPro"/>
</dbReference>
<dbReference type="InterPro" id="IPR000182">
    <property type="entry name" value="GNAT_dom"/>
</dbReference>
<dbReference type="InterPro" id="IPR051531">
    <property type="entry name" value="N-acetyltransferase"/>
</dbReference>
<dbReference type="STRING" id="477641.MODMU_0099"/>
<dbReference type="OrthoDB" id="2061990at2"/>
<dbReference type="HOGENOM" id="CLU_013985_3_4_11"/>
<evidence type="ECO:0000313" key="3">
    <source>
        <dbReference type="EMBL" id="CCH85571.1"/>
    </source>
</evidence>
<dbReference type="Pfam" id="PF13302">
    <property type="entry name" value="Acetyltransf_3"/>
    <property type="match status" value="1"/>
</dbReference>
<dbReference type="SUPFAM" id="SSF55729">
    <property type="entry name" value="Acyl-CoA N-acyltransferases (Nat)"/>
    <property type="match status" value="1"/>
</dbReference>
<sequence>MSPELDLQGLAGSAGHEPDGSRAVEPVELTVGELLLRPWHEDDAEAVWAAAQDPVMRQWHGVESRTLDGARARLARLADWSTGDHCSWAVEDAGVLVGSVSLHELDHDQAEGETGYWTVAAARGRGIAVRTADAVCRWGFSTLGLDRVQLFHAVENVASGRVAAKAGFTLEGRPAGRTATPTA</sequence>
<feature type="domain" description="N-acetyltransferase" evidence="2">
    <location>
        <begin position="34"/>
        <end position="183"/>
    </location>
</feature>
<dbReference type="KEGG" id="mmar:MODMU_0099"/>
<dbReference type="PROSITE" id="PS51186">
    <property type="entry name" value="GNAT"/>
    <property type="match status" value="1"/>
</dbReference>
<proteinExistence type="predicted"/>
<dbReference type="eggNOG" id="COG1670">
    <property type="taxonomic scope" value="Bacteria"/>
</dbReference>
<name>I4EQA8_MODI5</name>
<dbReference type="AlphaFoldDB" id="I4EQA8"/>
<protein>
    <submittedName>
        <fullName evidence="3">GCN5-related N-acetyltransferase</fullName>
    </submittedName>
</protein>
<evidence type="ECO:0000313" key="4">
    <source>
        <dbReference type="Proteomes" id="UP000006461"/>
    </source>
</evidence>
<dbReference type="PANTHER" id="PTHR43792">
    <property type="entry name" value="GNAT FAMILY, PUTATIVE (AFU_ORTHOLOGUE AFUA_3G00765)-RELATED-RELATED"/>
    <property type="match status" value="1"/>
</dbReference>
<evidence type="ECO:0000259" key="2">
    <source>
        <dbReference type="PROSITE" id="PS51186"/>
    </source>
</evidence>
<reference evidence="3 4" key="1">
    <citation type="journal article" date="2012" name="J. Bacteriol.">
        <title>Genome Sequence of Radiation-Resistant Modestobacter marinus Strain BC501, a Representative Actinobacterium That Thrives on Calcareous Stone Surfaces.</title>
        <authorList>
            <person name="Normand P."/>
            <person name="Gury J."/>
            <person name="Pujic P."/>
            <person name="Chouaia B."/>
            <person name="Crotti E."/>
            <person name="Brusetti L."/>
            <person name="Daffonchio D."/>
            <person name="Vacherie B."/>
            <person name="Barbe V."/>
            <person name="Medigue C."/>
            <person name="Calteau A."/>
            <person name="Ghodhbane-Gtari F."/>
            <person name="Essoussi I."/>
            <person name="Nouioui I."/>
            <person name="Abbassi-Ghozzi I."/>
            <person name="Gtari M."/>
        </authorList>
    </citation>
    <scope>NUCLEOTIDE SEQUENCE [LARGE SCALE GENOMIC DNA]</scope>
    <source>
        <strain evidence="4">BC 501</strain>
    </source>
</reference>
<evidence type="ECO:0000256" key="1">
    <source>
        <dbReference type="SAM" id="MobiDB-lite"/>
    </source>
</evidence>
<dbReference type="OMA" id="FMFAVLE"/>
<keyword evidence="4" id="KW-1185">Reference proteome</keyword>
<dbReference type="PATRIC" id="fig|477641.3.peg.99"/>
<organism evidence="3 4">
    <name type="scientific">Modestobacter italicus (strain DSM 44449 / CECT 9708 / BC 501)</name>
    <dbReference type="NCBI Taxonomy" id="2732864"/>
    <lineage>
        <taxon>Bacteria</taxon>
        <taxon>Bacillati</taxon>
        <taxon>Actinomycetota</taxon>
        <taxon>Actinomycetes</taxon>
        <taxon>Geodermatophilales</taxon>
        <taxon>Geodermatophilaceae</taxon>
        <taxon>Modestobacter</taxon>
    </lineage>
</organism>